<reference evidence="8 11" key="2">
    <citation type="submission" date="2020-08" db="EMBL/GenBank/DDBJ databases">
        <title>Clostridia isolated from Swiss meat.</title>
        <authorList>
            <person name="Wambui J."/>
            <person name="Stevens M.J.A."/>
            <person name="Stephan R."/>
        </authorList>
    </citation>
    <scope>NUCLEOTIDE SEQUENCE [LARGE SCALE GENOMIC DNA]</scope>
    <source>
        <strain evidence="8 11">CM001</strain>
    </source>
</reference>
<evidence type="ECO:0000256" key="3">
    <source>
        <dbReference type="ARBA" id="ARBA00022475"/>
    </source>
</evidence>
<dbReference type="STRING" id="94869.SAMN04488529_103206"/>
<reference evidence="9 10" key="1">
    <citation type="submission" date="2016-10" db="EMBL/GenBank/DDBJ databases">
        <authorList>
            <person name="de Groot N.N."/>
        </authorList>
    </citation>
    <scope>NUCLEOTIDE SEQUENCE [LARGE SCALE GENOMIC DNA]</scope>
    <source>
        <strain evidence="9 10">DSM 12272</strain>
    </source>
</reference>
<keyword evidence="10" id="KW-1185">Reference proteome</keyword>
<accession>A0A1H0RIL9</accession>
<comment type="similarity">
    <text evidence="2">Belongs to the UPF0718 family.</text>
</comment>
<evidence type="ECO:0000313" key="8">
    <source>
        <dbReference type="EMBL" id="MBB6715229.1"/>
    </source>
</evidence>
<evidence type="ECO:0000256" key="4">
    <source>
        <dbReference type="ARBA" id="ARBA00022692"/>
    </source>
</evidence>
<dbReference type="Pfam" id="PF03773">
    <property type="entry name" value="ArsP_1"/>
    <property type="match status" value="1"/>
</dbReference>
<dbReference type="GeneID" id="65311456"/>
<feature type="transmembrane region" description="Helical" evidence="7">
    <location>
        <begin position="12"/>
        <end position="33"/>
    </location>
</feature>
<protein>
    <submittedName>
        <fullName evidence="8 9">Permease</fullName>
    </submittedName>
</protein>
<gene>
    <name evidence="8" type="ORF">H7E68_10865</name>
    <name evidence="9" type="ORF">SAMN04488529_103206</name>
</gene>
<dbReference type="InterPro" id="IPR005524">
    <property type="entry name" value="DUF318"/>
</dbReference>
<evidence type="ECO:0000256" key="2">
    <source>
        <dbReference type="ARBA" id="ARBA00006386"/>
    </source>
</evidence>
<keyword evidence="5 7" id="KW-1133">Transmembrane helix</keyword>
<dbReference type="AlphaFoldDB" id="A0A1H0RIL9"/>
<proteinExistence type="inferred from homology"/>
<evidence type="ECO:0000256" key="1">
    <source>
        <dbReference type="ARBA" id="ARBA00004651"/>
    </source>
</evidence>
<evidence type="ECO:0000313" key="11">
    <source>
        <dbReference type="Proteomes" id="UP000585258"/>
    </source>
</evidence>
<feature type="transmembrane region" description="Helical" evidence="7">
    <location>
        <begin position="145"/>
        <end position="165"/>
    </location>
</feature>
<keyword evidence="4 7" id="KW-0812">Transmembrane</keyword>
<feature type="transmembrane region" description="Helical" evidence="7">
    <location>
        <begin position="84"/>
        <end position="107"/>
    </location>
</feature>
<dbReference type="OrthoDB" id="9798408at2"/>
<sequence length="179" mass="20214">MKIICKLAKRYSFFISSLIILIVIFFINCNIGFKTIESAKFSLLQMLSVLPPIMILLGLMDVWIKREVLMKYMGENSGIMGIALSMLIGSLAAGPMYAAFPFTIVLLKKGAKFSNIIIFMNSWCVTKISTLLFEISALGFKFTMVRLLIDIPGVILMGYLVYYFMGEKELKKVYDNAIN</sequence>
<feature type="transmembrane region" description="Helical" evidence="7">
    <location>
        <begin position="45"/>
        <end position="64"/>
    </location>
</feature>
<dbReference type="GO" id="GO:0005886">
    <property type="term" value="C:plasma membrane"/>
    <property type="evidence" value="ECO:0007669"/>
    <property type="project" value="UniProtKB-SubCell"/>
</dbReference>
<evidence type="ECO:0000313" key="10">
    <source>
        <dbReference type="Proteomes" id="UP000198597"/>
    </source>
</evidence>
<name>A0A1H0RIL9_9CLOT</name>
<dbReference type="RefSeq" id="WP_089968179.1">
    <property type="nucleotide sequence ID" value="NZ_CP071376.1"/>
</dbReference>
<dbReference type="EMBL" id="JACKWY010000005">
    <property type="protein sequence ID" value="MBB6715229.1"/>
    <property type="molecule type" value="Genomic_DNA"/>
</dbReference>
<keyword evidence="6 7" id="KW-0472">Membrane</keyword>
<dbReference type="Proteomes" id="UP000198597">
    <property type="component" value="Unassembled WGS sequence"/>
</dbReference>
<organism evidence="9 10">
    <name type="scientific">Clostridium gasigenes</name>
    <dbReference type="NCBI Taxonomy" id="94869"/>
    <lineage>
        <taxon>Bacteria</taxon>
        <taxon>Bacillati</taxon>
        <taxon>Bacillota</taxon>
        <taxon>Clostridia</taxon>
        <taxon>Eubacteriales</taxon>
        <taxon>Clostridiaceae</taxon>
        <taxon>Clostridium</taxon>
    </lineage>
</organism>
<dbReference type="Proteomes" id="UP000585258">
    <property type="component" value="Unassembled WGS sequence"/>
</dbReference>
<evidence type="ECO:0000256" key="6">
    <source>
        <dbReference type="ARBA" id="ARBA00023136"/>
    </source>
</evidence>
<evidence type="ECO:0000256" key="7">
    <source>
        <dbReference type="SAM" id="Phobius"/>
    </source>
</evidence>
<keyword evidence="3" id="KW-1003">Cell membrane</keyword>
<evidence type="ECO:0000256" key="5">
    <source>
        <dbReference type="ARBA" id="ARBA00022989"/>
    </source>
</evidence>
<dbReference type="EMBL" id="FNJM01000003">
    <property type="protein sequence ID" value="SDP29250.1"/>
    <property type="molecule type" value="Genomic_DNA"/>
</dbReference>
<evidence type="ECO:0000313" key="9">
    <source>
        <dbReference type="EMBL" id="SDP29250.1"/>
    </source>
</evidence>
<comment type="subcellular location">
    <subcellularLocation>
        <location evidence="1">Cell membrane</location>
        <topology evidence="1">Multi-pass membrane protein</topology>
    </subcellularLocation>
</comment>